<dbReference type="GO" id="GO:0000155">
    <property type="term" value="F:phosphorelay sensor kinase activity"/>
    <property type="evidence" value="ECO:0007669"/>
    <property type="project" value="InterPro"/>
</dbReference>
<name>A0A7G7G8S3_9BACT</name>
<dbReference type="InterPro" id="IPR036097">
    <property type="entry name" value="HisK_dim/P_sf"/>
</dbReference>
<dbReference type="InterPro" id="IPR013655">
    <property type="entry name" value="PAS_fold_3"/>
</dbReference>
<dbReference type="PANTHER" id="PTHR43304:SF1">
    <property type="entry name" value="PAC DOMAIN-CONTAINING PROTEIN"/>
    <property type="match status" value="1"/>
</dbReference>
<evidence type="ECO:0000259" key="8">
    <source>
        <dbReference type="PROSITE" id="PS50113"/>
    </source>
</evidence>
<evidence type="ECO:0000256" key="3">
    <source>
        <dbReference type="ARBA" id="ARBA00022553"/>
    </source>
</evidence>
<feature type="domain" description="PAC" evidence="8">
    <location>
        <begin position="617"/>
        <end position="669"/>
    </location>
</feature>
<dbReference type="FunFam" id="3.30.450.20:FF:000099">
    <property type="entry name" value="Sensory box sensor histidine kinase"/>
    <property type="match status" value="2"/>
</dbReference>
<keyword evidence="3" id="KW-0597">Phosphoprotein</keyword>
<keyword evidence="10" id="KW-1185">Reference proteome</keyword>
<dbReference type="SUPFAM" id="SSF47384">
    <property type="entry name" value="Homodimeric domain of signal transducing histidine kinase"/>
    <property type="match status" value="1"/>
</dbReference>
<evidence type="ECO:0000313" key="9">
    <source>
        <dbReference type="EMBL" id="QNF33557.1"/>
    </source>
</evidence>
<dbReference type="InterPro" id="IPR003594">
    <property type="entry name" value="HATPase_dom"/>
</dbReference>
<evidence type="ECO:0000256" key="1">
    <source>
        <dbReference type="ARBA" id="ARBA00000085"/>
    </source>
</evidence>
<dbReference type="Gene3D" id="3.30.450.20">
    <property type="entry name" value="PAS domain"/>
    <property type="match status" value="5"/>
</dbReference>
<organism evidence="9 10">
    <name type="scientific">Adhaeribacter swui</name>
    <dbReference type="NCBI Taxonomy" id="2086471"/>
    <lineage>
        <taxon>Bacteria</taxon>
        <taxon>Pseudomonadati</taxon>
        <taxon>Bacteroidota</taxon>
        <taxon>Cytophagia</taxon>
        <taxon>Cytophagales</taxon>
        <taxon>Hymenobacteraceae</taxon>
        <taxon>Adhaeribacter</taxon>
    </lineage>
</organism>
<dbReference type="Gene3D" id="3.30.565.10">
    <property type="entry name" value="Histidine kinase-like ATPase, C-terminal domain"/>
    <property type="match status" value="1"/>
</dbReference>
<feature type="domain" description="PAS" evidence="7">
    <location>
        <begin position="278"/>
        <end position="348"/>
    </location>
</feature>
<evidence type="ECO:0000256" key="4">
    <source>
        <dbReference type="ARBA" id="ARBA00022679"/>
    </source>
</evidence>
<dbReference type="EC" id="2.7.13.3" evidence="2"/>
<dbReference type="Pfam" id="PF02518">
    <property type="entry name" value="HATPase_c"/>
    <property type="match status" value="1"/>
</dbReference>
<dbReference type="PANTHER" id="PTHR43304">
    <property type="entry name" value="PHYTOCHROME-LIKE PROTEIN CPH1"/>
    <property type="match status" value="1"/>
</dbReference>
<dbReference type="PRINTS" id="PR00344">
    <property type="entry name" value="BCTRLSENSOR"/>
</dbReference>
<evidence type="ECO:0000259" key="6">
    <source>
        <dbReference type="PROSITE" id="PS50109"/>
    </source>
</evidence>
<dbReference type="PROSITE" id="PS50113">
    <property type="entry name" value="PAC"/>
    <property type="match status" value="3"/>
</dbReference>
<dbReference type="Gene3D" id="1.10.287.130">
    <property type="match status" value="1"/>
</dbReference>
<feature type="domain" description="Histidine kinase" evidence="6">
    <location>
        <begin position="687"/>
        <end position="902"/>
    </location>
</feature>
<dbReference type="SUPFAM" id="SSF55785">
    <property type="entry name" value="PYP-like sensor domain (PAS domain)"/>
    <property type="match status" value="5"/>
</dbReference>
<dbReference type="CDD" id="cd00082">
    <property type="entry name" value="HisKA"/>
    <property type="match status" value="1"/>
</dbReference>
<dbReference type="SMART" id="SM00387">
    <property type="entry name" value="HATPase_c"/>
    <property type="match status" value="1"/>
</dbReference>
<evidence type="ECO:0000256" key="2">
    <source>
        <dbReference type="ARBA" id="ARBA00012438"/>
    </source>
</evidence>
<evidence type="ECO:0000313" key="10">
    <source>
        <dbReference type="Proteomes" id="UP000515237"/>
    </source>
</evidence>
<protein>
    <recommendedName>
        <fullName evidence="2">histidine kinase</fullName>
        <ecNumber evidence="2">2.7.13.3</ecNumber>
    </recommendedName>
</protein>
<dbReference type="KEGG" id="aswu:HUW51_12810"/>
<dbReference type="Proteomes" id="UP000515237">
    <property type="component" value="Chromosome"/>
</dbReference>
<evidence type="ECO:0000256" key="5">
    <source>
        <dbReference type="ARBA" id="ARBA00022777"/>
    </source>
</evidence>
<dbReference type="InterPro" id="IPR004358">
    <property type="entry name" value="Sig_transdc_His_kin-like_C"/>
</dbReference>
<dbReference type="InterPro" id="IPR013656">
    <property type="entry name" value="PAS_4"/>
</dbReference>
<dbReference type="RefSeq" id="WP_185270038.1">
    <property type="nucleotide sequence ID" value="NZ_CP055156.1"/>
</dbReference>
<feature type="domain" description="PAC" evidence="8">
    <location>
        <begin position="225"/>
        <end position="277"/>
    </location>
</feature>
<gene>
    <name evidence="9" type="ORF">HUW51_12810</name>
</gene>
<dbReference type="CDD" id="cd00130">
    <property type="entry name" value="PAS"/>
    <property type="match status" value="3"/>
</dbReference>
<dbReference type="EMBL" id="CP055156">
    <property type="protein sequence ID" value="QNF33557.1"/>
    <property type="molecule type" value="Genomic_DNA"/>
</dbReference>
<reference evidence="9 10" key="1">
    <citation type="journal article" date="2018" name="Int. J. Syst. Evol. Microbiol.">
        <title>Adhaeribacter swui sp. nov., isolated from wet mud.</title>
        <authorList>
            <person name="Kim D.U."/>
            <person name="Kim K.W."/>
            <person name="Kang M.S."/>
            <person name="Kim J.Y."/>
            <person name="Jang J.H."/>
            <person name="Kim M.K."/>
        </authorList>
    </citation>
    <scope>NUCLEOTIDE SEQUENCE [LARGE SCALE GENOMIC DNA]</scope>
    <source>
        <strain evidence="9 10">KCTC 52873</strain>
    </source>
</reference>
<feature type="domain" description="PAC" evidence="8">
    <location>
        <begin position="351"/>
        <end position="404"/>
    </location>
</feature>
<dbReference type="Pfam" id="PF08448">
    <property type="entry name" value="PAS_4"/>
    <property type="match status" value="2"/>
</dbReference>
<dbReference type="InterPro" id="IPR001610">
    <property type="entry name" value="PAC"/>
</dbReference>
<dbReference type="InterPro" id="IPR000014">
    <property type="entry name" value="PAS"/>
</dbReference>
<dbReference type="PROSITE" id="PS50112">
    <property type="entry name" value="PAS"/>
    <property type="match status" value="3"/>
</dbReference>
<evidence type="ECO:0000259" key="7">
    <source>
        <dbReference type="PROSITE" id="PS50112"/>
    </source>
</evidence>
<dbReference type="InterPro" id="IPR052162">
    <property type="entry name" value="Sensor_kinase/Photoreceptor"/>
</dbReference>
<comment type="catalytic activity">
    <reaction evidence="1">
        <text>ATP + protein L-histidine = ADP + protein N-phospho-L-histidine.</text>
        <dbReference type="EC" id="2.7.13.3"/>
    </reaction>
</comment>
<dbReference type="InterPro" id="IPR000700">
    <property type="entry name" value="PAS-assoc_C"/>
</dbReference>
<keyword evidence="4" id="KW-0808">Transferase</keyword>
<dbReference type="InterPro" id="IPR035965">
    <property type="entry name" value="PAS-like_dom_sf"/>
</dbReference>
<dbReference type="InterPro" id="IPR005467">
    <property type="entry name" value="His_kinase_dom"/>
</dbReference>
<dbReference type="InterPro" id="IPR003661">
    <property type="entry name" value="HisK_dim/P_dom"/>
</dbReference>
<accession>A0A7G7G8S3</accession>
<feature type="domain" description="PAS" evidence="7">
    <location>
        <begin position="149"/>
        <end position="221"/>
    </location>
</feature>
<dbReference type="PROSITE" id="PS50109">
    <property type="entry name" value="HIS_KIN"/>
    <property type="match status" value="1"/>
</dbReference>
<keyword evidence="5" id="KW-0418">Kinase</keyword>
<dbReference type="SMART" id="SM00091">
    <property type="entry name" value="PAS"/>
    <property type="match status" value="5"/>
</dbReference>
<dbReference type="InterPro" id="IPR036890">
    <property type="entry name" value="HATPase_C_sf"/>
</dbReference>
<sequence length="908" mass="105401">MTSSKLALSIDSQLLLHNLPGRYLILNKDLTIAEVSNAYLKATLTKRKEIVNKYLFDVFPDNPDAPEANAVRNLRASLEQVIQQKKAQKMPVQRYDIQLPAERGGGFEKRFWLVKNQPIKDANGDLLYIIHQVKDITRYYIEKQAQRRNEELLQVAMQMINDVIWDWDLLNNQIKWSDGFNIKFGFSQQETDPTVKSWYSRIHPEDLGRVKQSIFNVIQHNLDVWSDTYRFKRKDASYADILDRGFVLRDANQKPYRMIGAMVDISDVKQVEQELRQSALRFQGLMETLPSMIWTALPTGEVNYYNERWSEYLGVPVNQLLTQGWASYIHPDDLATTHRHWQHAITTGTNLEMENRWRSANSQKYRWFLVRAVPIRDENNDITLWIGSHTDIEVHKSYQEELKRQDKKLQRILSLAPAHFCLVKGPDLIIDFATPGIQRLFGNRACVGLPIAVAWPEIEEQGLTRLMEQVYTNAEPLAFEEIKVLVDRNNNGQLQEGYFNITYQPFREGQDTVEGVLIMALEVTNQVLAKRQTELLTEQLRAEKERFQFLTEAIPQFIWTTDSQGYHEYFNQRWIDYTGYDVEASKGTEMWRNLLHPDDRERVQARWQHSLQTGDFYEVEYRFKSKTGTYRWFLGQAIPMRDQQGNITQWFGSCTDIEEKKLAEAELLQINQELRKTNEDLDSFVYTASHDLKLPIISMSRIFSELTETAQFNTPDAEILVSMFHKSLDQIHTTIRDLADIVEVQKNIESSRENTSFAAITDEVKLSIQDIIKESQAQIITDFSAAPSIYFSRVNLKSIIYNLLSNAIKYRSPHRVPVVYIKTTLENDFTLLTIQDNGLGINLDRHKGKLFQMFKRFHNHVSGSGIGLYIINRIVQNNGGHIEVASEVDTGTTFKVYLKDQIDPPATV</sequence>
<dbReference type="AlphaFoldDB" id="A0A7G7G8S3"/>
<dbReference type="NCBIfam" id="TIGR00229">
    <property type="entry name" value="sensory_box"/>
    <property type="match status" value="3"/>
</dbReference>
<dbReference type="SUPFAM" id="SSF55874">
    <property type="entry name" value="ATPase domain of HSP90 chaperone/DNA topoisomerase II/histidine kinase"/>
    <property type="match status" value="1"/>
</dbReference>
<proteinExistence type="predicted"/>
<dbReference type="Pfam" id="PF08447">
    <property type="entry name" value="PAS_3"/>
    <property type="match status" value="3"/>
</dbReference>
<feature type="domain" description="PAS" evidence="7">
    <location>
        <begin position="543"/>
        <end position="614"/>
    </location>
</feature>
<dbReference type="SMART" id="SM00086">
    <property type="entry name" value="PAC"/>
    <property type="match status" value="3"/>
</dbReference>